<keyword evidence="3" id="KW-1185">Reference proteome</keyword>
<sequence>MNKEQYSTIPSPSDLPSDQPTSSQHRPILFLDIDGVLNTTKHAPQIHFESIFLSRLKRILQTTNARVVLTTFWRHFHEYITYVLHRHGIDADCVLPLPYGVTRGKQSTKNFLRHYSSRQGSELEINDYNEGVNSMIGRSAEDEGEYSSRAEEIEAWLRMYGEKFLGKGDSINQGDGQSVCDGDATFDFHPITWKYVILDDRPSAAKPDTPLFDRFVLTQTKCGLTDEDAEKAIDLLLHGPNNCSHKQLTK</sequence>
<dbReference type="AlphaFoldDB" id="A0ABD3QA12"/>
<proteinExistence type="predicted"/>
<comment type="caution">
    <text evidence="2">The sequence shown here is derived from an EMBL/GenBank/DDBJ whole genome shotgun (WGS) entry which is preliminary data.</text>
</comment>
<name>A0ABD3QA12_9STRA</name>
<evidence type="ECO:0008006" key="4">
    <source>
        <dbReference type="Google" id="ProtNLM"/>
    </source>
</evidence>
<organism evidence="2 3">
    <name type="scientific">Cyclotella atomus</name>
    <dbReference type="NCBI Taxonomy" id="382360"/>
    <lineage>
        <taxon>Eukaryota</taxon>
        <taxon>Sar</taxon>
        <taxon>Stramenopiles</taxon>
        <taxon>Ochrophyta</taxon>
        <taxon>Bacillariophyta</taxon>
        <taxon>Coscinodiscophyceae</taxon>
        <taxon>Thalassiosirophycidae</taxon>
        <taxon>Stephanodiscales</taxon>
        <taxon>Stephanodiscaceae</taxon>
        <taxon>Cyclotella</taxon>
    </lineage>
</organism>
<dbReference type="EMBL" id="JALLPJ020000264">
    <property type="protein sequence ID" value="KAL3797229.1"/>
    <property type="molecule type" value="Genomic_DNA"/>
</dbReference>
<dbReference type="Pfam" id="PF18143">
    <property type="entry name" value="HAD_SAK_2"/>
    <property type="match status" value="1"/>
</dbReference>
<feature type="region of interest" description="Disordered" evidence="1">
    <location>
        <begin position="1"/>
        <end position="23"/>
    </location>
</feature>
<evidence type="ECO:0000313" key="3">
    <source>
        <dbReference type="Proteomes" id="UP001530400"/>
    </source>
</evidence>
<dbReference type="Proteomes" id="UP001530400">
    <property type="component" value="Unassembled WGS sequence"/>
</dbReference>
<protein>
    <recommendedName>
        <fullName evidence="4">FCP1 homology domain-containing protein</fullName>
    </recommendedName>
</protein>
<gene>
    <name evidence="2" type="ORF">ACHAWO_000658</name>
</gene>
<reference evidence="2 3" key="1">
    <citation type="submission" date="2024-10" db="EMBL/GenBank/DDBJ databases">
        <title>Updated reference genomes for cyclostephanoid diatoms.</title>
        <authorList>
            <person name="Roberts W.R."/>
            <person name="Alverson A.J."/>
        </authorList>
    </citation>
    <scope>NUCLEOTIDE SEQUENCE [LARGE SCALE GENOMIC DNA]</scope>
    <source>
        <strain evidence="2 3">AJA010-31</strain>
    </source>
</reference>
<evidence type="ECO:0000313" key="2">
    <source>
        <dbReference type="EMBL" id="KAL3797229.1"/>
    </source>
</evidence>
<accession>A0ABD3QA12</accession>
<evidence type="ECO:0000256" key="1">
    <source>
        <dbReference type="SAM" id="MobiDB-lite"/>
    </source>
</evidence>